<dbReference type="AlphaFoldDB" id="A0A1R3HM86"/>
<dbReference type="Proteomes" id="UP000188268">
    <property type="component" value="Unassembled WGS sequence"/>
</dbReference>
<sequence>MAYSVDGTRYVILMWDYQRRQ</sequence>
<comment type="caution">
    <text evidence="1">The sequence shown here is derived from an EMBL/GenBank/DDBJ whole genome shotgun (WGS) entry which is preliminary data.</text>
</comment>
<reference evidence="1 2" key="1">
    <citation type="submission" date="2013-09" db="EMBL/GenBank/DDBJ databases">
        <title>Corchorus capsularis genome sequencing.</title>
        <authorList>
            <person name="Alam M."/>
            <person name="Haque M.S."/>
            <person name="Islam M.S."/>
            <person name="Emdad E.M."/>
            <person name="Islam M.M."/>
            <person name="Ahmed B."/>
            <person name="Halim A."/>
            <person name="Hossen Q.M.M."/>
            <person name="Hossain M.Z."/>
            <person name="Ahmed R."/>
            <person name="Khan M.M."/>
            <person name="Islam R."/>
            <person name="Rashid M.M."/>
            <person name="Khan S.A."/>
            <person name="Rahman M.S."/>
            <person name="Alam M."/>
        </authorList>
    </citation>
    <scope>NUCLEOTIDE SEQUENCE [LARGE SCALE GENOMIC DNA]</scope>
    <source>
        <strain evidence="2">cv. CVL-1</strain>
        <tissue evidence="1">Whole seedling</tissue>
    </source>
</reference>
<evidence type="ECO:0000313" key="1">
    <source>
        <dbReference type="EMBL" id="OMO71547.1"/>
    </source>
</evidence>
<accession>A0A1R3HM86</accession>
<dbReference type="Gramene" id="OMO71547">
    <property type="protein sequence ID" value="OMO71547"/>
    <property type="gene ID" value="CCACVL1_18168"/>
</dbReference>
<proteinExistence type="predicted"/>
<organism evidence="1 2">
    <name type="scientific">Corchorus capsularis</name>
    <name type="common">Jute</name>
    <dbReference type="NCBI Taxonomy" id="210143"/>
    <lineage>
        <taxon>Eukaryota</taxon>
        <taxon>Viridiplantae</taxon>
        <taxon>Streptophyta</taxon>
        <taxon>Embryophyta</taxon>
        <taxon>Tracheophyta</taxon>
        <taxon>Spermatophyta</taxon>
        <taxon>Magnoliopsida</taxon>
        <taxon>eudicotyledons</taxon>
        <taxon>Gunneridae</taxon>
        <taxon>Pentapetalae</taxon>
        <taxon>rosids</taxon>
        <taxon>malvids</taxon>
        <taxon>Malvales</taxon>
        <taxon>Malvaceae</taxon>
        <taxon>Grewioideae</taxon>
        <taxon>Apeibeae</taxon>
        <taxon>Corchorus</taxon>
    </lineage>
</organism>
<dbReference type="EMBL" id="AWWV01011581">
    <property type="protein sequence ID" value="OMO71547.1"/>
    <property type="molecule type" value="Genomic_DNA"/>
</dbReference>
<protein>
    <submittedName>
        <fullName evidence="1">Uncharacterized protein</fullName>
    </submittedName>
</protein>
<evidence type="ECO:0000313" key="2">
    <source>
        <dbReference type="Proteomes" id="UP000188268"/>
    </source>
</evidence>
<gene>
    <name evidence="1" type="ORF">CCACVL1_18168</name>
</gene>
<name>A0A1R3HM86_COCAP</name>
<keyword evidence="2" id="KW-1185">Reference proteome</keyword>